<proteinExistence type="predicted"/>
<dbReference type="EMBL" id="BK016034">
    <property type="protein sequence ID" value="DAF90673.1"/>
    <property type="molecule type" value="Genomic_DNA"/>
</dbReference>
<organism evidence="1">
    <name type="scientific">Siphoviridae sp. ctDS752</name>
    <dbReference type="NCBI Taxonomy" id="2825386"/>
    <lineage>
        <taxon>Viruses</taxon>
        <taxon>Duplodnaviria</taxon>
        <taxon>Heunggongvirae</taxon>
        <taxon>Uroviricota</taxon>
        <taxon>Caudoviricetes</taxon>
    </lineage>
</organism>
<name>A0A8S5U862_9CAUD</name>
<protein>
    <submittedName>
        <fullName evidence="1">Uncharacterized protein</fullName>
    </submittedName>
</protein>
<sequence>MLKVIVPGLGHEDWDECKEEFVYYVESEDVELQLEHSLVAISKWESKWHKPFLGCKDMTDEQMIDYIRCMTINDADPEVYSRLTANNLTQIKEYMDNPMTATTFKNNNSRSNSSEATTSEIIYYWMIVNNIPVEFEHWHIKRLLTLIRVCSIKNQPAKKMSKSEVAKSYRALNAERCAKLGTKG</sequence>
<accession>A0A8S5U862</accession>
<reference evidence="1" key="1">
    <citation type="journal article" date="2021" name="Proc. Natl. Acad. Sci. U.S.A.">
        <title>A Catalog of Tens of Thousands of Viruses from Human Metagenomes Reveals Hidden Associations with Chronic Diseases.</title>
        <authorList>
            <person name="Tisza M.J."/>
            <person name="Buck C.B."/>
        </authorList>
    </citation>
    <scope>NUCLEOTIDE SEQUENCE</scope>
    <source>
        <strain evidence="1">CtDS752</strain>
    </source>
</reference>
<evidence type="ECO:0000313" key="1">
    <source>
        <dbReference type="EMBL" id="DAF90673.1"/>
    </source>
</evidence>